<gene>
    <name evidence="2" type="ORF">SLA_2454</name>
</gene>
<keyword evidence="3" id="KW-1185">Reference proteome</keyword>
<dbReference type="RefSeq" id="WP_359875480.1">
    <property type="nucleotide sequence ID" value="NZ_JBEYHT010000012.1"/>
</dbReference>
<name>A0A160NZE1_STRLU</name>
<keyword evidence="1" id="KW-0732">Signal</keyword>
<reference evidence="2 3" key="1">
    <citation type="journal article" date="2016" name="Genome Announc.">
        <title>Complete Genome Sequence of Thiostrepton-Producing Streptomyces laurentii ATCC 31255.</title>
        <authorList>
            <person name="Doi K."/>
            <person name="Fujino Y."/>
            <person name="Nagayoshi Y."/>
            <person name="Ohshima T."/>
            <person name="Ogata S."/>
        </authorList>
    </citation>
    <scope>NUCLEOTIDE SEQUENCE [LARGE SCALE GENOMIC DNA]</scope>
    <source>
        <strain evidence="2 3">ATCC 31255</strain>
    </source>
</reference>
<evidence type="ECO:0000313" key="2">
    <source>
        <dbReference type="EMBL" id="BAU83381.1"/>
    </source>
</evidence>
<feature type="signal peptide" evidence="1">
    <location>
        <begin position="1"/>
        <end position="30"/>
    </location>
</feature>
<dbReference type="AlphaFoldDB" id="A0A160NZE1"/>
<evidence type="ECO:0000256" key="1">
    <source>
        <dbReference type="SAM" id="SignalP"/>
    </source>
</evidence>
<evidence type="ECO:0000313" key="3">
    <source>
        <dbReference type="Proteomes" id="UP000217676"/>
    </source>
</evidence>
<protein>
    <submittedName>
        <fullName evidence="2">Uncharacterized protein</fullName>
    </submittedName>
</protein>
<sequence length="64" mass="6512">MRTTRAFLAPLPLIAAIAALGAGPVARAVAAEDCGGGTEIMSDEEYDLRYGTGPVLAPPAPFLP</sequence>
<feature type="chain" id="PRO_5007819037" evidence="1">
    <location>
        <begin position="31"/>
        <end position="64"/>
    </location>
</feature>
<accession>A0A160NZE1</accession>
<proteinExistence type="predicted"/>
<dbReference type="Proteomes" id="UP000217676">
    <property type="component" value="Chromosome"/>
</dbReference>
<dbReference type="EMBL" id="AP017424">
    <property type="protein sequence ID" value="BAU83381.1"/>
    <property type="molecule type" value="Genomic_DNA"/>
</dbReference>
<dbReference type="KEGG" id="slau:SLA_2454"/>
<organism evidence="2 3">
    <name type="scientific">Streptomyces laurentii</name>
    <dbReference type="NCBI Taxonomy" id="39478"/>
    <lineage>
        <taxon>Bacteria</taxon>
        <taxon>Bacillati</taxon>
        <taxon>Actinomycetota</taxon>
        <taxon>Actinomycetes</taxon>
        <taxon>Kitasatosporales</taxon>
        <taxon>Streptomycetaceae</taxon>
        <taxon>Streptomyces</taxon>
    </lineage>
</organism>